<dbReference type="InterPro" id="IPR036168">
    <property type="entry name" value="AP2_Mu_C_sf"/>
</dbReference>
<dbReference type="SUPFAM" id="SSF64356">
    <property type="entry name" value="SNARE-like"/>
    <property type="match status" value="1"/>
</dbReference>
<dbReference type="PROSITE" id="PS51072">
    <property type="entry name" value="MHD"/>
    <property type="match status" value="1"/>
</dbReference>
<dbReference type="PANTHER" id="PTHR10529">
    <property type="entry name" value="AP COMPLEX SUBUNIT MU"/>
    <property type="match status" value="1"/>
</dbReference>
<dbReference type="Pfam" id="PF00928">
    <property type="entry name" value="Adap_comp_sub"/>
    <property type="match status" value="1"/>
</dbReference>
<dbReference type="Proteomes" id="UP001498398">
    <property type="component" value="Unassembled WGS sequence"/>
</dbReference>
<dbReference type="InterPro" id="IPR011012">
    <property type="entry name" value="Longin-like_dom_sf"/>
</dbReference>
<keyword evidence="2 5" id="KW-0813">Transport</keyword>
<gene>
    <name evidence="7" type="ORF">VKT23_002513</name>
</gene>
<evidence type="ECO:0000313" key="7">
    <source>
        <dbReference type="EMBL" id="KAK7471098.1"/>
    </source>
</evidence>
<proteinExistence type="inferred from homology"/>
<dbReference type="Gene3D" id="2.60.40.1170">
    <property type="entry name" value="Mu homology domain, subdomain B"/>
    <property type="match status" value="2"/>
</dbReference>
<dbReference type="PIRSF" id="PIRSF005992">
    <property type="entry name" value="Clathrin_mu"/>
    <property type="match status" value="1"/>
</dbReference>
<keyword evidence="8" id="KW-1185">Reference proteome</keyword>
<dbReference type="InterPro" id="IPR050431">
    <property type="entry name" value="Adaptor_comp_med_subunit"/>
</dbReference>
<dbReference type="InterPro" id="IPR001392">
    <property type="entry name" value="Clathrin_mu"/>
</dbReference>
<keyword evidence="4" id="KW-0472">Membrane</keyword>
<dbReference type="CDD" id="cd14837">
    <property type="entry name" value="AP3_Mu_N"/>
    <property type="match status" value="1"/>
</dbReference>
<comment type="subcellular location">
    <subcellularLocation>
        <location evidence="1">Endomembrane system</location>
    </subcellularLocation>
</comment>
<dbReference type="SUPFAM" id="SSF49447">
    <property type="entry name" value="Second domain of Mu2 adaptin subunit (ap50) of ap2 adaptor"/>
    <property type="match status" value="1"/>
</dbReference>
<dbReference type="PRINTS" id="PR00314">
    <property type="entry name" value="CLATHRINADPT"/>
</dbReference>
<evidence type="ECO:0000256" key="5">
    <source>
        <dbReference type="PIRNR" id="PIRNR005992"/>
    </source>
</evidence>
<reference evidence="7 8" key="1">
    <citation type="submission" date="2024-01" db="EMBL/GenBank/DDBJ databases">
        <title>A draft genome for the cacao thread blight pathogen Marasmiellus scandens.</title>
        <authorList>
            <person name="Baruah I.K."/>
            <person name="Leung J."/>
            <person name="Bukari Y."/>
            <person name="Amoako-Attah I."/>
            <person name="Meinhardt L.W."/>
            <person name="Bailey B.A."/>
            <person name="Cohen S.P."/>
        </authorList>
    </citation>
    <scope>NUCLEOTIDE SEQUENCE [LARGE SCALE GENOMIC DNA]</scope>
    <source>
        <strain evidence="7 8">GH-19</strain>
    </source>
</reference>
<dbReference type="InterPro" id="IPR028565">
    <property type="entry name" value="MHD"/>
</dbReference>
<comment type="similarity">
    <text evidence="5">Belongs to the adaptor complexes medium subunit family.</text>
</comment>
<dbReference type="CDD" id="cd09252">
    <property type="entry name" value="AP-3_Mu3_Cterm"/>
    <property type="match status" value="1"/>
</dbReference>
<protein>
    <recommendedName>
        <fullName evidence="6">MHD domain-containing protein</fullName>
    </recommendedName>
</protein>
<sequence>MGLDGIIILDNLGRPIIQSGFRSSTTAYPLLHIDAVNNAIQKATSPKDVDPVLYVAPYNAADNSSACCHVECGDVRILCPISGDVDPLVGFAFMQTFIDILREYFGTVSAATLRDNFDVVYQLFEETLDAGGHPLTTSSNALRDIVLPPSLLNKLLNVAGANFNSTINSGSGPAAGPFSSPIPWRKTGVKHANNEIYFDIYEELKAVVNKHGTTITSSVMGKAEANSKLSGTPDCLLTFTNPQVLSDCAFHPCVRLQRWTRDKALSFVPPDGRFVLFDYRYSPSVTQSNSGNAALSARDNIAVPLAVKATIVLEDNGVSFDVALSSRLSTHALEAVEVELRLGEGASGIKCALSRGLGGGGFINASARTAEGSTGASWAYDSKSTVLKWRIPVVPPSSSWSLRGSCTASARVPRPSHSIMVRFEITSHTFSALKVDQLKVTQEQYKPYKGVRGRSSGVVEWRW</sequence>
<evidence type="ECO:0000256" key="1">
    <source>
        <dbReference type="ARBA" id="ARBA00004308"/>
    </source>
</evidence>
<keyword evidence="3 5" id="KW-0653">Protein transport</keyword>
<evidence type="ECO:0000256" key="3">
    <source>
        <dbReference type="ARBA" id="ARBA00022927"/>
    </source>
</evidence>
<comment type="caution">
    <text evidence="7">The sequence shown here is derived from an EMBL/GenBank/DDBJ whole genome shotgun (WGS) entry which is preliminary data.</text>
</comment>
<dbReference type="EMBL" id="JBANRG010000002">
    <property type="protein sequence ID" value="KAK7471098.1"/>
    <property type="molecule type" value="Genomic_DNA"/>
</dbReference>
<evidence type="ECO:0000259" key="6">
    <source>
        <dbReference type="PROSITE" id="PS51072"/>
    </source>
</evidence>
<evidence type="ECO:0000256" key="4">
    <source>
        <dbReference type="ARBA" id="ARBA00023136"/>
    </source>
</evidence>
<name>A0ABR1K2M8_9AGAR</name>
<accession>A0ABR1K2M8</accession>
<dbReference type="Gene3D" id="3.30.450.60">
    <property type="match status" value="1"/>
</dbReference>
<evidence type="ECO:0000313" key="8">
    <source>
        <dbReference type="Proteomes" id="UP001498398"/>
    </source>
</evidence>
<feature type="domain" description="MHD" evidence="6">
    <location>
        <begin position="193"/>
        <end position="463"/>
    </location>
</feature>
<evidence type="ECO:0000256" key="2">
    <source>
        <dbReference type="ARBA" id="ARBA00022448"/>
    </source>
</evidence>
<organism evidence="7 8">
    <name type="scientific">Marasmiellus scandens</name>
    <dbReference type="NCBI Taxonomy" id="2682957"/>
    <lineage>
        <taxon>Eukaryota</taxon>
        <taxon>Fungi</taxon>
        <taxon>Dikarya</taxon>
        <taxon>Basidiomycota</taxon>
        <taxon>Agaricomycotina</taxon>
        <taxon>Agaricomycetes</taxon>
        <taxon>Agaricomycetidae</taxon>
        <taxon>Agaricales</taxon>
        <taxon>Marasmiineae</taxon>
        <taxon>Omphalotaceae</taxon>
        <taxon>Marasmiellus</taxon>
    </lineage>
</organism>